<keyword evidence="1" id="KW-0812">Transmembrane</keyword>
<evidence type="ECO:0000256" key="1">
    <source>
        <dbReference type="SAM" id="Phobius"/>
    </source>
</evidence>
<keyword evidence="1" id="KW-1133">Transmembrane helix</keyword>
<dbReference type="GO" id="GO:0016746">
    <property type="term" value="F:acyltransferase activity"/>
    <property type="evidence" value="ECO:0007669"/>
    <property type="project" value="UniProtKB-KW"/>
</dbReference>
<gene>
    <name evidence="3" type="ORF">GCM10009114_08170</name>
</gene>
<organism evidence="3 4">
    <name type="scientific">Aliiglaciecola litoralis</name>
    <dbReference type="NCBI Taxonomy" id="582857"/>
    <lineage>
        <taxon>Bacteria</taxon>
        <taxon>Pseudomonadati</taxon>
        <taxon>Pseudomonadota</taxon>
        <taxon>Gammaproteobacteria</taxon>
        <taxon>Alteromonadales</taxon>
        <taxon>Alteromonadaceae</taxon>
        <taxon>Aliiglaciecola</taxon>
    </lineage>
</organism>
<protein>
    <submittedName>
        <fullName evidence="3">Acyltransferase</fullName>
    </submittedName>
</protein>
<evidence type="ECO:0000313" key="4">
    <source>
        <dbReference type="Proteomes" id="UP001500359"/>
    </source>
</evidence>
<dbReference type="EMBL" id="BAAAFD010000002">
    <property type="protein sequence ID" value="GAA0853964.1"/>
    <property type="molecule type" value="Genomic_DNA"/>
</dbReference>
<dbReference type="InterPro" id="IPR002123">
    <property type="entry name" value="Plipid/glycerol_acylTrfase"/>
</dbReference>
<keyword evidence="3" id="KW-0012">Acyltransferase</keyword>
<dbReference type="NCBIfam" id="NF010621">
    <property type="entry name" value="PRK14014.1"/>
    <property type="match status" value="1"/>
</dbReference>
<proteinExistence type="predicted"/>
<comment type="caution">
    <text evidence="3">The sequence shown here is derived from an EMBL/GenBank/DDBJ whole genome shotgun (WGS) entry which is preliminary data.</text>
</comment>
<dbReference type="RefSeq" id="WP_343856811.1">
    <property type="nucleotide sequence ID" value="NZ_BAAAFD010000002.1"/>
</dbReference>
<sequence>MLGAVFRNLIGIISVAVYFFNTVFWVIPIVILSFLKLLPIKIWQTFVSYPLDGCASAWISVNNLNQRLFSNTKWKVEGIDTLTLKDWYLVIANHQSWVDILVLQRIFNRKIPFLKFFLKKELIWVPFLGIAWWALDFPFMRRYSKSFLAKNPHLKGKDMESTRKACEKFQHKPVSIMNFVEGTRFTPEKHARQGEMFKHLLKPKAGGLAFVLSAMGNQLHKLLDVTIHYPDGIPSYWDFVCGKVKNIHVSVRILSIEDLLKSDAFAMDYFDNAEQRVKFQRWLNQLWNEKDLQIEAFSEKSQQKC</sequence>
<dbReference type="SUPFAM" id="SSF69593">
    <property type="entry name" value="Glycerol-3-phosphate (1)-acyltransferase"/>
    <property type="match status" value="1"/>
</dbReference>
<dbReference type="CDD" id="cd07990">
    <property type="entry name" value="LPLAT_LCLAT1-like"/>
    <property type="match status" value="1"/>
</dbReference>
<dbReference type="PANTHER" id="PTHR10983:SF16">
    <property type="entry name" value="LYSOCARDIOLIPIN ACYLTRANSFERASE 1"/>
    <property type="match status" value="1"/>
</dbReference>
<evidence type="ECO:0000313" key="3">
    <source>
        <dbReference type="EMBL" id="GAA0853964.1"/>
    </source>
</evidence>
<feature type="domain" description="Phospholipid/glycerol acyltransferase" evidence="2">
    <location>
        <begin position="88"/>
        <end position="230"/>
    </location>
</feature>
<dbReference type="PANTHER" id="PTHR10983">
    <property type="entry name" value="1-ACYLGLYCEROL-3-PHOSPHATE ACYLTRANSFERASE-RELATED"/>
    <property type="match status" value="1"/>
</dbReference>
<dbReference type="SMART" id="SM00563">
    <property type="entry name" value="PlsC"/>
    <property type="match status" value="1"/>
</dbReference>
<dbReference type="Pfam" id="PF01553">
    <property type="entry name" value="Acyltransferase"/>
    <property type="match status" value="1"/>
</dbReference>
<evidence type="ECO:0000259" key="2">
    <source>
        <dbReference type="SMART" id="SM00563"/>
    </source>
</evidence>
<keyword evidence="1" id="KW-0472">Membrane</keyword>
<reference evidence="4" key="1">
    <citation type="journal article" date="2019" name="Int. J. Syst. Evol. Microbiol.">
        <title>The Global Catalogue of Microorganisms (GCM) 10K type strain sequencing project: providing services to taxonomists for standard genome sequencing and annotation.</title>
        <authorList>
            <consortium name="The Broad Institute Genomics Platform"/>
            <consortium name="The Broad Institute Genome Sequencing Center for Infectious Disease"/>
            <person name="Wu L."/>
            <person name="Ma J."/>
        </authorList>
    </citation>
    <scope>NUCLEOTIDE SEQUENCE [LARGE SCALE GENOMIC DNA]</scope>
    <source>
        <strain evidence="4">JCM 15896</strain>
    </source>
</reference>
<dbReference type="Proteomes" id="UP001500359">
    <property type="component" value="Unassembled WGS sequence"/>
</dbReference>
<accession>A0ABP3WNI0</accession>
<name>A0ABP3WNI0_9ALTE</name>
<feature type="transmembrane region" description="Helical" evidence="1">
    <location>
        <begin position="122"/>
        <end position="140"/>
    </location>
</feature>
<keyword evidence="4" id="KW-1185">Reference proteome</keyword>
<keyword evidence="3" id="KW-0808">Transferase</keyword>
<feature type="transmembrane region" description="Helical" evidence="1">
    <location>
        <begin position="12"/>
        <end position="35"/>
    </location>
</feature>